<keyword evidence="4" id="KW-1185">Reference proteome</keyword>
<organism evidence="3 4">
    <name type="scientific">Kribbella deserti</name>
    <dbReference type="NCBI Taxonomy" id="1926257"/>
    <lineage>
        <taxon>Bacteria</taxon>
        <taxon>Bacillati</taxon>
        <taxon>Actinomycetota</taxon>
        <taxon>Actinomycetes</taxon>
        <taxon>Propionibacteriales</taxon>
        <taxon>Kribbellaceae</taxon>
        <taxon>Kribbella</taxon>
    </lineage>
</organism>
<evidence type="ECO:0000256" key="1">
    <source>
        <dbReference type="SAM" id="SignalP"/>
    </source>
</evidence>
<accession>A0ABV6QIL5</accession>
<dbReference type="InterPro" id="IPR011047">
    <property type="entry name" value="Quinoprotein_ADH-like_sf"/>
</dbReference>
<feature type="chain" id="PRO_5047223995" evidence="1">
    <location>
        <begin position="25"/>
        <end position="508"/>
    </location>
</feature>
<protein>
    <submittedName>
        <fullName evidence="3">Fibronectin type III domain-containing protein</fullName>
    </submittedName>
</protein>
<dbReference type="EMBL" id="JBHLTC010000011">
    <property type="protein sequence ID" value="MFC0624470.1"/>
    <property type="molecule type" value="Genomic_DNA"/>
</dbReference>
<feature type="domain" description="Fibronectin type-III" evidence="2">
    <location>
        <begin position="414"/>
        <end position="508"/>
    </location>
</feature>
<name>A0ABV6QIL5_9ACTN</name>
<gene>
    <name evidence="3" type="ORF">ACFFGN_10395</name>
</gene>
<reference evidence="3 4" key="1">
    <citation type="submission" date="2024-09" db="EMBL/GenBank/DDBJ databases">
        <authorList>
            <person name="Sun Q."/>
            <person name="Mori K."/>
        </authorList>
    </citation>
    <scope>NUCLEOTIDE SEQUENCE [LARGE SCALE GENOMIC DNA]</scope>
    <source>
        <strain evidence="3 4">CGMCC 1.15906</strain>
    </source>
</reference>
<evidence type="ECO:0000313" key="3">
    <source>
        <dbReference type="EMBL" id="MFC0624470.1"/>
    </source>
</evidence>
<evidence type="ECO:0000313" key="4">
    <source>
        <dbReference type="Proteomes" id="UP001589890"/>
    </source>
</evidence>
<comment type="caution">
    <text evidence="3">The sequence shown here is derived from an EMBL/GenBank/DDBJ whole genome shotgun (WGS) entry which is preliminary data.</text>
</comment>
<keyword evidence="1" id="KW-0732">Signal</keyword>
<evidence type="ECO:0000259" key="2">
    <source>
        <dbReference type="PROSITE" id="PS50853"/>
    </source>
</evidence>
<dbReference type="Proteomes" id="UP001589890">
    <property type="component" value="Unassembled WGS sequence"/>
</dbReference>
<dbReference type="PROSITE" id="PS50853">
    <property type="entry name" value="FN3"/>
    <property type="match status" value="1"/>
</dbReference>
<sequence>MRKLSLFAVGLLLAGTIHNPAAQATGTPIVANASSAWQTNAPVQALHVTKGKVYVGGKFTKVRPPGAAAGTKETARSYLAVFNATTGALEPINLTLNGQIWSITSTPTGSRVFIGGDFTTVNGETHHRIAAIDTATMKLISSFRTSVDWRVKAMASYGSVLYIGGAFNNVTVGATKYPRKRLAGLNNATGGVLAWVPKTDDADVHAIDVADNGSRVLVGGDFKTVNGTSRYGLASLAPYPNTGVLQPFKASGAMPQPTPGCVSRVKDIETYGDRVYVAAAGDGAGCFDGTFAAKVSGLGDLVWKNYCLGATEAITYVKGWLYKGSHAHDCSKNGDFPEGPWGNKFLLVQSITTGRIGPWVPNTNATGDTQVGPLAMATGGADLWVGGDFTTVNGKGQQGLTRFTGLGNGVAPVKPVKPSVTTPTTRRVDVSLPATTDLDDTVLTYRLLRWSMGQLVTSKTVVSTFWWKPKVTLSDTSLAPGAKVQYRVEVTDGKNTVRSDYSAVVTVK</sequence>
<proteinExistence type="predicted"/>
<feature type="signal peptide" evidence="1">
    <location>
        <begin position="1"/>
        <end position="24"/>
    </location>
</feature>
<dbReference type="InterPro" id="IPR003961">
    <property type="entry name" value="FN3_dom"/>
</dbReference>
<dbReference type="SUPFAM" id="SSF50998">
    <property type="entry name" value="Quinoprotein alcohol dehydrogenase-like"/>
    <property type="match status" value="1"/>
</dbReference>
<dbReference type="RefSeq" id="WP_380045877.1">
    <property type="nucleotide sequence ID" value="NZ_JBHLTC010000011.1"/>
</dbReference>